<evidence type="ECO:0000313" key="1">
    <source>
        <dbReference type="EMBL" id="MED6140618.1"/>
    </source>
</evidence>
<name>A0ABU6SXY6_9FABA</name>
<gene>
    <name evidence="1" type="ORF">PIB30_094981</name>
</gene>
<dbReference type="EMBL" id="JASCZI010062552">
    <property type="protein sequence ID" value="MED6140618.1"/>
    <property type="molecule type" value="Genomic_DNA"/>
</dbReference>
<sequence length="149" mass="16484">MNTTGCYLRWRGFAYVEGAEGVANEAEGAAVVGVSEGKVVMRKDSLLHETATLLAAAHCLLIIELGGRTTHGSKTKLIGKENERFSLYQSIGIVVDKSQSMFMQLQNSEEYPTTLMVETARFVKHDRRRSGTSWQSKAEANVSEREVLD</sequence>
<dbReference type="Proteomes" id="UP001341840">
    <property type="component" value="Unassembled WGS sequence"/>
</dbReference>
<accession>A0ABU6SXY6</accession>
<comment type="caution">
    <text evidence="1">The sequence shown here is derived from an EMBL/GenBank/DDBJ whole genome shotgun (WGS) entry which is preliminary data.</text>
</comment>
<reference evidence="1 2" key="1">
    <citation type="journal article" date="2023" name="Plants (Basel)">
        <title>Bridging the Gap: Combining Genomics and Transcriptomics Approaches to Understand Stylosanthes scabra, an Orphan Legume from the Brazilian Caatinga.</title>
        <authorList>
            <person name="Ferreira-Neto J.R.C."/>
            <person name="da Silva M.D."/>
            <person name="Binneck E."/>
            <person name="de Melo N.F."/>
            <person name="da Silva R.H."/>
            <person name="de Melo A.L.T.M."/>
            <person name="Pandolfi V."/>
            <person name="Bustamante F.O."/>
            <person name="Brasileiro-Vidal A.C."/>
            <person name="Benko-Iseppon A.M."/>
        </authorList>
    </citation>
    <scope>NUCLEOTIDE SEQUENCE [LARGE SCALE GENOMIC DNA]</scope>
    <source>
        <tissue evidence="1">Leaves</tissue>
    </source>
</reference>
<evidence type="ECO:0000313" key="2">
    <source>
        <dbReference type="Proteomes" id="UP001341840"/>
    </source>
</evidence>
<protein>
    <submittedName>
        <fullName evidence="1">Uncharacterized protein</fullName>
    </submittedName>
</protein>
<keyword evidence="2" id="KW-1185">Reference proteome</keyword>
<organism evidence="1 2">
    <name type="scientific">Stylosanthes scabra</name>
    <dbReference type="NCBI Taxonomy" id="79078"/>
    <lineage>
        <taxon>Eukaryota</taxon>
        <taxon>Viridiplantae</taxon>
        <taxon>Streptophyta</taxon>
        <taxon>Embryophyta</taxon>
        <taxon>Tracheophyta</taxon>
        <taxon>Spermatophyta</taxon>
        <taxon>Magnoliopsida</taxon>
        <taxon>eudicotyledons</taxon>
        <taxon>Gunneridae</taxon>
        <taxon>Pentapetalae</taxon>
        <taxon>rosids</taxon>
        <taxon>fabids</taxon>
        <taxon>Fabales</taxon>
        <taxon>Fabaceae</taxon>
        <taxon>Papilionoideae</taxon>
        <taxon>50 kb inversion clade</taxon>
        <taxon>dalbergioids sensu lato</taxon>
        <taxon>Dalbergieae</taxon>
        <taxon>Pterocarpus clade</taxon>
        <taxon>Stylosanthes</taxon>
    </lineage>
</organism>
<proteinExistence type="predicted"/>